<proteinExistence type="predicted"/>
<dbReference type="AlphaFoldDB" id="A0A418PLT0"/>
<evidence type="ECO:0000256" key="1">
    <source>
        <dbReference type="SAM" id="MobiDB-lite"/>
    </source>
</evidence>
<organism evidence="3 4">
    <name type="scientific">Algoriphagus lacus</name>
    <dbReference type="NCBI Taxonomy" id="2056311"/>
    <lineage>
        <taxon>Bacteria</taxon>
        <taxon>Pseudomonadati</taxon>
        <taxon>Bacteroidota</taxon>
        <taxon>Cytophagia</taxon>
        <taxon>Cytophagales</taxon>
        <taxon>Cyclobacteriaceae</taxon>
        <taxon>Algoriphagus</taxon>
    </lineage>
</organism>
<sequence length="429" mass="46796">MTNNFPDAARKRKGLFLLCLPLVFMPFLALLAWNFSPVSASPDLESKGLNLELPSPQLSPGKNSKSDAYQAAKKEENPAADWPMPDFLNQSIVETVAVNSPYSQESAIGTFRIPTQKAPVYHGKAGAGLGASEQEVMSQLKELESILSNSGGDRDALNFQPVSFGNQADPELAQLRQMMEQMQEVSAQPDPEIQQLEGLMDKILQLQYPEKYPQHALNEGSDFSPVPVFPEGAGETKTEFPDASLNDQESYNGFFGLETVKQEGGTKRSAFRKTISATVGRTQEIIPGEALELVLEEELRVADQVLPRGSILHAKTSLDGSRLQVQISGILQEGALIPVSLMGYGLDGIPGIELNDMKGASQWLRSSAQSAQSLNINSMGMDWQSQLANTGIQATRSLLRNKSRVRRIEIKSGHPILLIDSSTSKIQTL</sequence>
<dbReference type="EMBL" id="QXML01000017">
    <property type="protein sequence ID" value="RIW12113.1"/>
    <property type="molecule type" value="Genomic_DNA"/>
</dbReference>
<dbReference type="Pfam" id="PF12508">
    <property type="entry name" value="Transposon_TraM"/>
    <property type="match status" value="1"/>
</dbReference>
<evidence type="ECO:0000313" key="3">
    <source>
        <dbReference type="EMBL" id="RIW12113.1"/>
    </source>
</evidence>
<evidence type="ECO:0000259" key="2">
    <source>
        <dbReference type="Pfam" id="PF12508"/>
    </source>
</evidence>
<accession>A0A418PLT0</accession>
<dbReference type="RefSeq" id="WP_119479627.1">
    <property type="nucleotide sequence ID" value="NZ_QXML01000017.1"/>
</dbReference>
<comment type="caution">
    <text evidence="3">The sequence shown here is derived from an EMBL/GenBank/DDBJ whole genome shotgun (WGS) entry which is preliminary data.</text>
</comment>
<dbReference type="InterPro" id="IPR055407">
    <property type="entry name" value="TraM_C"/>
</dbReference>
<dbReference type="Proteomes" id="UP000283522">
    <property type="component" value="Unassembled WGS sequence"/>
</dbReference>
<dbReference type="OrthoDB" id="1453786at2"/>
<protein>
    <submittedName>
        <fullName evidence="3">Conjugative transposon protein TraM</fullName>
    </submittedName>
</protein>
<feature type="compositionally biased region" description="Polar residues" evidence="1">
    <location>
        <begin position="56"/>
        <end position="67"/>
    </location>
</feature>
<gene>
    <name evidence="3" type="primary">traM</name>
    <name evidence="3" type="ORF">D0X99_19865</name>
</gene>
<evidence type="ECO:0000313" key="4">
    <source>
        <dbReference type="Proteomes" id="UP000283522"/>
    </source>
</evidence>
<reference evidence="3 4" key="1">
    <citation type="submission" date="2018-09" db="EMBL/GenBank/DDBJ databases">
        <authorList>
            <person name="Wang X."/>
            <person name="Du Z."/>
        </authorList>
    </citation>
    <scope>NUCLEOTIDE SEQUENCE [LARGE SCALE GENOMIC DNA]</scope>
    <source>
        <strain evidence="3 4">N3</strain>
    </source>
</reference>
<keyword evidence="4" id="KW-1185">Reference proteome</keyword>
<feature type="domain" description="Conjugative transposon TraM C-terminal" evidence="2">
    <location>
        <begin position="275"/>
        <end position="418"/>
    </location>
</feature>
<feature type="region of interest" description="Disordered" evidence="1">
    <location>
        <begin position="51"/>
        <end position="83"/>
    </location>
</feature>
<name>A0A418PLT0_9BACT</name>